<dbReference type="GO" id="GO:0140096">
    <property type="term" value="F:catalytic activity, acting on a protein"/>
    <property type="evidence" value="ECO:0007669"/>
    <property type="project" value="UniProtKB-ARBA"/>
</dbReference>
<dbReference type="Gene3D" id="1.20.58.180">
    <property type="entry name" value="Class II aaRS and biotin synthetases, domain 2"/>
    <property type="match status" value="1"/>
</dbReference>
<dbReference type="EMBL" id="BEXA01000002">
    <property type="protein sequence ID" value="GAY73074.1"/>
    <property type="molecule type" value="Genomic_DNA"/>
</dbReference>
<evidence type="ECO:0000256" key="5">
    <source>
        <dbReference type="ARBA" id="ARBA00022840"/>
    </source>
</evidence>
<evidence type="ECO:0000256" key="7">
    <source>
        <dbReference type="ARBA" id="ARBA00023146"/>
    </source>
</evidence>
<evidence type="ECO:0000256" key="1">
    <source>
        <dbReference type="ARBA" id="ARBA00008226"/>
    </source>
</evidence>
<dbReference type="Pfam" id="PF02091">
    <property type="entry name" value="tRNA-synt_2e"/>
    <property type="match status" value="1"/>
</dbReference>
<dbReference type="GO" id="GO:0005524">
    <property type="term" value="F:ATP binding"/>
    <property type="evidence" value="ECO:0007669"/>
    <property type="project" value="UniProtKB-KW"/>
</dbReference>
<evidence type="ECO:0000256" key="3">
    <source>
        <dbReference type="ARBA" id="ARBA00022598"/>
    </source>
</evidence>
<dbReference type="EC" id="6.1.1.14" evidence="2"/>
<evidence type="ECO:0000256" key="4">
    <source>
        <dbReference type="ARBA" id="ARBA00022741"/>
    </source>
</evidence>
<dbReference type="SUPFAM" id="SSF55681">
    <property type="entry name" value="Class II aaRS and biotin synthetases"/>
    <property type="match status" value="1"/>
</dbReference>
<dbReference type="InterPro" id="IPR045864">
    <property type="entry name" value="aa-tRNA-synth_II/BPL/LPL"/>
</dbReference>
<organism evidence="9 10">
    <name type="scientific">Lentilactobacillus kosonis</name>
    <dbReference type="NCBI Taxonomy" id="2810561"/>
    <lineage>
        <taxon>Bacteria</taxon>
        <taxon>Bacillati</taxon>
        <taxon>Bacillota</taxon>
        <taxon>Bacilli</taxon>
        <taxon>Lactobacillales</taxon>
        <taxon>Lactobacillaceae</taxon>
        <taxon>Lentilactobacillus</taxon>
    </lineage>
</organism>
<comment type="catalytic activity">
    <reaction evidence="8">
        <text>tRNA(Gly) + glycine + ATP = glycyl-tRNA(Gly) + AMP + diphosphate</text>
        <dbReference type="Rhea" id="RHEA:16013"/>
        <dbReference type="Rhea" id="RHEA-COMP:9664"/>
        <dbReference type="Rhea" id="RHEA-COMP:9683"/>
        <dbReference type="ChEBI" id="CHEBI:30616"/>
        <dbReference type="ChEBI" id="CHEBI:33019"/>
        <dbReference type="ChEBI" id="CHEBI:57305"/>
        <dbReference type="ChEBI" id="CHEBI:78442"/>
        <dbReference type="ChEBI" id="CHEBI:78522"/>
        <dbReference type="ChEBI" id="CHEBI:456215"/>
        <dbReference type="EC" id="6.1.1.14"/>
    </reaction>
</comment>
<keyword evidence="6" id="KW-0648">Protein biosynthesis</keyword>
<dbReference type="InterPro" id="IPR006194">
    <property type="entry name" value="Gly-tRNA-synth_heterodimer"/>
</dbReference>
<evidence type="ECO:0000313" key="9">
    <source>
        <dbReference type="EMBL" id="GAY73074.1"/>
    </source>
</evidence>
<keyword evidence="4" id="KW-0547">Nucleotide-binding</keyword>
<comment type="similarity">
    <text evidence="1">Belongs to the class-II aminoacyl-tRNA synthetase family.</text>
</comment>
<dbReference type="GO" id="GO:0005829">
    <property type="term" value="C:cytosol"/>
    <property type="evidence" value="ECO:0007669"/>
    <property type="project" value="TreeGrafter"/>
</dbReference>
<dbReference type="PROSITE" id="PS50861">
    <property type="entry name" value="AA_TRNA_LIGASE_II_GLYAB"/>
    <property type="match status" value="1"/>
</dbReference>
<dbReference type="GO" id="GO:0006426">
    <property type="term" value="P:glycyl-tRNA aminoacylation"/>
    <property type="evidence" value="ECO:0007669"/>
    <property type="project" value="InterPro"/>
</dbReference>
<evidence type="ECO:0000256" key="8">
    <source>
        <dbReference type="ARBA" id="ARBA00047937"/>
    </source>
</evidence>
<evidence type="ECO:0000313" key="10">
    <source>
        <dbReference type="Proteomes" id="UP000286974"/>
    </source>
</evidence>
<dbReference type="GO" id="GO:0004820">
    <property type="term" value="F:glycine-tRNA ligase activity"/>
    <property type="evidence" value="ECO:0007669"/>
    <property type="project" value="UniProtKB-EC"/>
</dbReference>
<dbReference type="Proteomes" id="UP000286974">
    <property type="component" value="Unassembled WGS sequence"/>
</dbReference>
<dbReference type="GO" id="GO:0016740">
    <property type="term" value="F:transferase activity"/>
    <property type="evidence" value="ECO:0007669"/>
    <property type="project" value="UniProtKB-ARBA"/>
</dbReference>
<keyword evidence="10" id="KW-1185">Reference proteome</keyword>
<proteinExistence type="inferred from homology"/>
<dbReference type="PANTHER" id="PTHR30075:SF2">
    <property type="entry name" value="GLYCINE--TRNA LIGASE, CHLOROPLASTIC_MITOCHONDRIAL 2"/>
    <property type="match status" value="1"/>
</dbReference>
<sequence length="96" mass="11333">MLMNFFNEYEKEAHRLLDMNLVHPAYDYILKCSHTFNLLDARGAVSVTERAGFLSRIRNMARMVAKEFVEERRKLGFPLIKDEQKRQALLKDGEEK</sequence>
<dbReference type="AlphaFoldDB" id="A0A401FL08"/>
<keyword evidence="7 9" id="KW-0030">Aminoacyl-tRNA synthetase</keyword>
<protein>
    <recommendedName>
        <fullName evidence="2">glycine--tRNA ligase</fullName>
        <ecNumber evidence="2">6.1.1.14</ecNumber>
    </recommendedName>
</protein>
<reference evidence="9 10" key="1">
    <citation type="submission" date="2017-11" db="EMBL/GenBank/DDBJ databases">
        <title>Draft Genome Sequence of Lactobacillus curieae NBRC 111893 isolated from Koso, a Japanese sugar-Vegetable Fermented Beverage.</title>
        <authorList>
            <person name="Chiou T.Y."/>
            <person name="Oshima K."/>
            <person name="Suda W."/>
            <person name="Hattori M."/>
            <person name="Takahashi T."/>
        </authorList>
    </citation>
    <scope>NUCLEOTIDE SEQUENCE [LARGE SCALE GENOMIC DNA]</scope>
    <source>
        <strain evidence="9 10">NBRC111893</strain>
    </source>
</reference>
<keyword evidence="5" id="KW-0067">ATP-binding</keyword>
<accession>A0A401FL08</accession>
<evidence type="ECO:0000256" key="2">
    <source>
        <dbReference type="ARBA" id="ARBA00012829"/>
    </source>
</evidence>
<gene>
    <name evidence="9" type="ORF">NBRC111893_1220</name>
</gene>
<dbReference type="PANTHER" id="PTHR30075">
    <property type="entry name" value="GLYCYL-TRNA SYNTHETASE"/>
    <property type="match status" value="1"/>
</dbReference>
<name>A0A401FL08_9LACO</name>
<evidence type="ECO:0000256" key="6">
    <source>
        <dbReference type="ARBA" id="ARBA00022917"/>
    </source>
</evidence>
<keyword evidence="3 9" id="KW-0436">Ligase</keyword>
<dbReference type="InterPro" id="IPR002310">
    <property type="entry name" value="Gly-tRNA_ligase_asu"/>
</dbReference>
<comment type="caution">
    <text evidence="9">The sequence shown here is derived from an EMBL/GenBank/DDBJ whole genome shotgun (WGS) entry which is preliminary data.</text>
</comment>